<dbReference type="PANTHER" id="PTHR12197:SF251">
    <property type="entry name" value="EG:BACR7C10.4 PROTEIN"/>
    <property type="match status" value="1"/>
</dbReference>
<dbReference type="GO" id="GO:0005634">
    <property type="term" value="C:nucleus"/>
    <property type="evidence" value="ECO:0007669"/>
    <property type="project" value="TreeGrafter"/>
</dbReference>
<accession>T0R7A0</accession>
<dbReference type="InterPro" id="IPR011990">
    <property type="entry name" value="TPR-like_helical_dom_sf"/>
</dbReference>
<dbReference type="Gene3D" id="1.25.40.10">
    <property type="entry name" value="Tetratricopeptide repeat domain"/>
    <property type="match status" value="1"/>
</dbReference>
<dbReference type="PANTHER" id="PTHR12197">
    <property type="entry name" value="HISTONE-LYSINE N-METHYLTRANSFERASE SMYD"/>
    <property type="match status" value="1"/>
</dbReference>
<proteinExistence type="predicted"/>
<dbReference type="RefSeq" id="XP_008618683.1">
    <property type="nucleotide sequence ID" value="XM_008620461.1"/>
</dbReference>
<dbReference type="STRING" id="1156394.T0R7A0"/>
<dbReference type="Gene3D" id="6.10.140.2220">
    <property type="match status" value="1"/>
</dbReference>
<evidence type="ECO:0008006" key="3">
    <source>
        <dbReference type="Google" id="ProtNLM"/>
    </source>
</evidence>
<dbReference type="OMA" id="DMYYWTH"/>
<sequence>MLVQRTSVAARRRLARQLQQVDGLRMLGDGHGARQALPTACLALQQARPCMLRLVLPTRALSTAATSPTPSSSPSFPSADVVTTAHGVVATSAFAPGAVIFCETAIAASSFGHHCHHDHHTCDHDHGHVHTCDHDHHHHGTINDLHGHDDCDYAHGAPAHCNHDHAHDHDHCDHDHGHHHVETLTEAERDTMAPAIAASFDAYMAFCATHADVLGRRDIASNLVKLLHAIASDASLLPDLLRLSVLSDRVPACMATAVALRSHLPPSSLPPTISDAELAHLLGVLLNHAQALNSIDGSGVFRYIPRLHHACIPNVHIAADGTTLRATAMTPIAVGDALTFDTLDMYYWTHPDRAAALAADEITCNCDWCKGAVPDHARTYKCNDPACHGVVYPATTIPITATCSCCSRVWTVDEVAAMTEHEEATASTLQTATNLAEIEAIVAASPLHGTHRVCYDALAHLSATLRDDADDAEAVRRQLLACVDAVVPYAHPTTIEHYDALAAALVVQGKVDEARVAYAAALEMANCCFGADHETTRLYQALTETTPKTRAAWADVYDVHDDDSAVKRS</sequence>
<dbReference type="GeneID" id="19955066"/>
<dbReference type="InterPro" id="IPR050869">
    <property type="entry name" value="H3K4_H4K5_MeTrfase"/>
</dbReference>
<dbReference type="AlphaFoldDB" id="T0R7A0"/>
<dbReference type="Gene3D" id="2.170.270.10">
    <property type="entry name" value="SET domain"/>
    <property type="match status" value="1"/>
</dbReference>
<protein>
    <recommendedName>
        <fullName evidence="3">SET domain-containing protein</fullName>
    </recommendedName>
</protein>
<dbReference type="InterPro" id="IPR046341">
    <property type="entry name" value="SET_dom_sf"/>
</dbReference>
<organism evidence="1 2">
    <name type="scientific">Saprolegnia diclina (strain VS20)</name>
    <dbReference type="NCBI Taxonomy" id="1156394"/>
    <lineage>
        <taxon>Eukaryota</taxon>
        <taxon>Sar</taxon>
        <taxon>Stramenopiles</taxon>
        <taxon>Oomycota</taxon>
        <taxon>Saprolegniomycetes</taxon>
        <taxon>Saprolegniales</taxon>
        <taxon>Saprolegniaceae</taxon>
        <taxon>Saprolegnia</taxon>
    </lineage>
</organism>
<gene>
    <name evidence="1" type="ORF">SDRG_14339</name>
</gene>
<dbReference type="EMBL" id="JH767201">
    <property type="protein sequence ID" value="EQC27918.1"/>
    <property type="molecule type" value="Genomic_DNA"/>
</dbReference>
<dbReference type="InParanoid" id="T0R7A0"/>
<dbReference type="OrthoDB" id="10416119at2759"/>
<name>T0R7A0_SAPDV</name>
<dbReference type="Gene3D" id="1.10.220.160">
    <property type="match status" value="1"/>
</dbReference>
<evidence type="ECO:0000313" key="2">
    <source>
        <dbReference type="Proteomes" id="UP000030762"/>
    </source>
</evidence>
<dbReference type="VEuPathDB" id="FungiDB:SDRG_14339"/>
<dbReference type="eggNOG" id="ENOG502SBR1">
    <property type="taxonomic scope" value="Eukaryota"/>
</dbReference>
<reference evidence="1 2" key="1">
    <citation type="submission" date="2012-04" db="EMBL/GenBank/DDBJ databases">
        <title>The Genome Sequence of Saprolegnia declina VS20.</title>
        <authorList>
            <consortium name="The Broad Institute Genome Sequencing Platform"/>
            <person name="Russ C."/>
            <person name="Nusbaum C."/>
            <person name="Tyler B."/>
            <person name="van West P."/>
            <person name="Dieguez-Uribeondo J."/>
            <person name="de Bruijn I."/>
            <person name="Tripathy S."/>
            <person name="Jiang R."/>
            <person name="Young S.K."/>
            <person name="Zeng Q."/>
            <person name="Gargeya S."/>
            <person name="Fitzgerald M."/>
            <person name="Haas B."/>
            <person name="Abouelleil A."/>
            <person name="Alvarado L."/>
            <person name="Arachchi H.M."/>
            <person name="Berlin A."/>
            <person name="Chapman S.B."/>
            <person name="Goldberg J."/>
            <person name="Griggs A."/>
            <person name="Gujja S."/>
            <person name="Hansen M."/>
            <person name="Howarth C."/>
            <person name="Imamovic A."/>
            <person name="Larimer J."/>
            <person name="McCowen C."/>
            <person name="Montmayeur A."/>
            <person name="Murphy C."/>
            <person name="Neiman D."/>
            <person name="Pearson M."/>
            <person name="Priest M."/>
            <person name="Roberts A."/>
            <person name="Saif S."/>
            <person name="Shea T."/>
            <person name="Sisk P."/>
            <person name="Sykes S."/>
            <person name="Wortman J."/>
            <person name="Nusbaum C."/>
            <person name="Birren B."/>
        </authorList>
    </citation>
    <scope>NUCLEOTIDE SEQUENCE [LARGE SCALE GENOMIC DNA]</scope>
    <source>
        <strain evidence="1 2">VS20</strain>
    </source>
</reference>
<dbReference type="SUPFAM" id="SSF82199">
    <property type="entry name" value="SET domain"/>
    <property type="match status" value="1"/>
</dbReference>
<evidence type="ECO:0000313" key="1">
    <source>
        <dbReference type="EMBL" id="EQC27918.1"/>
    </source>
</evidence>
<dbReference type="SUPFAM" id="SSF48452">
    <property type="entry name" value="TPR-like"/>
    <property type="match status" value="1"/>
</dbReference>
<dbReference type="Proteomes" id="UP000030762">
    <property type="component" value="Unassembled WGS sequence"/>
</dbReference>
<keyword evidence="2" id="KW-1185">Reference proteome</keyword>